<evidence type="ECO:0000256" key="1">
    <source>
        <dbReference type="ARBA" id="ARBA00000697"/>
    </source>
</evidence>
<evidence type="ECO:0000256" key="2">
    <source>
        <dbReference type="ARBA" id="ARBA00005874"/>
    </source>
</evidence>
<organism evidence="10 11">
    <name type="scientific">Amycolatopsis vastitatis</name>
    <dbReference type="NCBI Taxonomy" id="1905142"/>
    <lineage>
        <taxon>Bacteria</taxon>
        <taxon>Bacillati</taxon>
        <taxon>Actinomycetota</taxon>
        <taxon>Actinomycetes</taxon>
        <taxon>Pseudonocardiales</taxon>
        <taxon>Pseudonocardiaceae</taxon>
        <taxon>Amycolatopsis</taxon>
    </lineage>
</organism>
<dbReference type="InterPro" id="IPR050583">
    <property type="entry name" value="Mycobacterial_A85_antigen"/>
</dbReference>
<comment type="catalytic activity">
    <reaction evidence="1">
        <text>2 alpha,alpha'-trehalose 6-mycolate = alpha,alpha'-trehalose 6,6'-bismycolate + alpha,alpha-trehalose</text>
        <dbReference type="Rhea" id="RHEA:23472"/>
        <dbReference type="ChEBI" id="CHEBI:16551"/>
        <dbReference type="ChEBI" id="CHEBI:18195"/>
        <dbReference type="ChEBI" id="CHEBI:18234"/>
        <dbReference type="EC" id="2.3.1.122"/>
    </reaction>
</comment>
<keyword evidence="11" id="KW-1185">Reference proteome</keyword>
<gene>
    <name evidence="10" type="ORF">CF165_39595</name>
</gene>
<dbReference type="EC" id="2.3.1.122" evidence="3"/>
<reference evidence="11" key="1">
    <citation type="submission" date="2017-07" db="EMBL/GenBank/DDBJ databases">
        <title>Comparative genome mining reveals phylogenetic distribution patterns of secondary metabolites in Amycolatopsis.</title>
        <authorList>
            <person name="Adamek M."/>
            <person name="Alanjary M."/>
            <person name="Sales-Ortells H."/>
            <person name="Goodfellow M."/>
            <person name="Bull A.T."/>
            <person name="Kalinowski J."/>
            <person name="Ziemert N."/>
        </authorList>
    </citation>
    <scope>NUCLEOTIDE SEQUENCE [LARGE SCALE GENOMIC DNA]</scope>
    <source>
        <strain evidence="11">H5</strain>
    </source>
</reference>
<evidence type="ECO:0000256" key="4">
    <source>
        <dbReference type="ARBA" id="ARBA00013244"/>
    </source>
</evidence>
<evidence type="ECO:0000256" key="6">
    <source>
        <dbReference type="ARBA" id="ARBA00023315"/>
    </source>
</evidence>
<dbReference type="GO" id="GO:0004144">
    <property type="term" value="F:diacylglycerol O-acyltransferase activity"/>
    <property type="evidence" value="ECO:0007669"/>
    <property type="project" value="UniProtKB-EC"/>
</dbReference>
<evidence type="ECO:0000256" key="3">
    <source>
        <dbReference type="ARBA" id="ARBA00012820"/>
    </source>
</evidence>
<dbReference type="InterPro" id="IPR006311">
    <property type="entry name" value="TAT_signal"/>
</dbReference>
<dbReference type="InterPro" id="IPR000801">
    <property type="entry name" value="Esterase-like"/>
</dbReference>
<evidence type="ECO:0000256" key="7">
    <source>
        <dbReference type="ARBA" id="ARBA00032572"/>
    </source>
</evidence>
<dbReference type="Proteomes" id="UP000215199">
    <property type="component" value="Unassembled WGS sequence"/>
</dbReference>
<dbReference type="EC" id="2.3.1.20" evidence="4"/>
<dbReference type="EMBL" id="NMUL01000049">
    <property type="protein sequence ID" value="OXM61159.1"/>
    <property type="molecule type" value="Genomic_DNA"/>
</dbReference>
<accession>A0A229SRC1</accession>
<protein>
    <recommendedName>
        <fullName evidence="7">Acyl-CoA:diacylglycerol acyltransferase</fullName>
        <ecNumber evidence="3">2.3.1.122</ecNumber>
        <ecNumber evidence="4">2.3.1.20</ecNumber>
    </recommendedName>
</protein>
<dbReference type="GO" id="GO:0050348">
    <property type="term" value="F:trehalose O-mycolyltransferase activity"/>
    <property type="evidence" value="ECO:0007669"/>
    <property type="project" value="UniProtKB-EC"/>
</dbReference>
<dbReference type="PANTHER" id="PTHR48098:SF1">
    <property type="entry name" value="DIACYLGLYCEROL ACYLTRANSFERASE_MYCOLYLTRANSFERASE AG85A"/>
    <property type="match status" value="1"/>
</dbReference>
<dbReference type="Gene3D" id="3.40.50.1820">
    <property type="entry name" value="alpha/beta hydrolase"/>
    <property type="match status" value="1"/>
</dbReference>
<evidence type="ECO:0000313" key="11">
    <source>
        <dbReference type="Proteomes" id="UP000215199"/>
    </source>
</evidence>
<dbReference type="PANTHER" id="PTHR48098">
    <property type="entry name" value="ENTEROCHELIN ESTERASE-RELATED"/>
    <property type="match status" value="1"/>
</dbReference>
<dbReference type="AlphaFoldDB" id="A0A229SRC1"/>
<sequence>MPRPVEDRQNQPRAAAPERGPSRLSRRKFVLGAAAGLSAAAVAAPRTASAAGTASGAVADSGARVIAEHRLDPKMLDLTIDSPALATTAMVRLLHPAGWTPGAGPALPVLYLLHGAGDDYTSWTRSTDVEAFINGTEMLVVMPSGGRDGFYSDWYNRGAGGAPRWETFHLTELRQILERGYGAGTVRSIAGLSMGGLGAMAYAGRHPGMFVAAAAYSGVVHTTYENARGTSLIQGVLVKDGYDPTALWGDPNLNARVWAAHNPYDLARNLAGIPLYLACGNGTPGVLDPPSTPPDLFIEPLCAEMNTAFARRLREVGANVTTDFYGPGTHNWPWWQRSLHVSFPLLTEPLRLG</sequence>
<dbReference type="Pfam" id="PF00756">
    <property type="entry name" value="Esterase"/>
    <property type="match status" value="1"/>
</dbReference>
<feature type="compositionally biased region" description="Basic and acidic residues" evidence="9">
    <location>
        <begin position="1"/>
        <end position="10"/>
    </location>
</feature>
<dbReference type="InterPro" id="IPR029058">
    <property type="entry name" value="AB_hydrolase_fold"/>
</dbReference>
<evidence type="ECO:0000313" key="10">
    <source>
        <dbReference type="EMBL" id="OXM61159.1"/>
    </source>
</evidence>
<feature type="region of interest" description="Disordered" evidence="9">
    <location>
        <begin position="1"/>
        <end position="23"/>
    </location>
</feature>
<proteinExistence type="inferred from homology"/>
<name>A0A229SRC1_9PSEU</name>
<evidence type="ECO:0000256" key="9">
    <source>
        <dbReference type="SAM" id="MobiDB-lite"/>
    </source>
</evidence>
<comment type="caution">
    <text evidence="10">The sequence shown here is derived from an EMBL/GenBank/DDBJ whole genome shotgun (WGS) entry which is preliminary data.</text>
</comment>
<dbReference type="RefSeq" id="WP_093952718.1">
    <property type="nucleotide sequence ID" value="NZ_NMUL01000049.1"/>
</dbReference>
<comment type="similarity">
    <text evidence="2">Belongs to the mycobacterial A85 antigen family.</text>
</comment>
<dbReference type="OrthoDB" id="4510758at2"/>
<keyword evidence="6" id="KW-0012">Acyltransferase</keyword>
<comment type="catalytic activity">
    <reaction evidence="8">
        <text>an acyl-CoA + a 1,2-diacyl-sn-glycerol = a triacyl-sn-glycerol + CoA</text>
        <dbReference type="Rhea" id="RHEA:10868"/>
        <dbReference type="ChEBI" id="CHEBI:17815"/>
        <dbReference type="ChEBI" id="CHEBI:57287"/>
        <dbReference type="ChEBI" id="CHEBI:58342"/>
        <dbReference type="ChEBI" id="CHEBI:64615"/>
        <dbReference type="EC" id="2.3.1.20"/>
    </reaction>
</comment>
<dbReference type="SUPFAM" id="SSF53474">
    <property type="entry name" value="alpha/beta-Hydrolases"/>
    <property type="match status" value="1"/>
</dbReference>
<keyword evidence="5" id="KW-0808">Transferase</keyword>
<evidence type="ECO:0000256" key="5">
    <source>
        <dbReference type="ARBA" id="ARBA00022679"/>
    </source>
</evidence>
<dbReference type="PROSITE" id="PS51318">
    <property type="entry name" value="TAT"/>
    <property type="match status" value="1"/>
</dbReference>
<evidence type="ECO:0000256" key="8">
    <source>
        <dbReference type="ARBA" id="ARBA00048109"/>
    </source>
</evidence>